<dbReference type="RefSeq" id="XP_033680062.1">
    <property type="nucleotide sequence ID" value="XM_033824049.1"/>
</dbReference>
<sequence>PFNYLTILKKKKKVIIALTKAYTNLINRFRFNNFITRKGYSLVVLLYGLLEVKKILIAKAITKLGKRLFYNLLYNSLITIFLYKLEYLDRVLFLIIN</sequence>
<protein>
    <submittedName>
        <fullName evidence="1">Uncharacterized protein</fullName>
    </submittedName>
</protein>
<dbReference type="EMBL" id="ML987201">
    <property type="protein sequence ID" value="KAF2245058.1"/>
    <property type="molecule type" value="Genomic_DNA"/>
</dbReference>
<accession>A0A6A6I4V0</accession>
<reference evidence="1" key="1">
    <citation type="journal article" date="2020" name="Stud. Mycol.">
        <title>101 Dothideomycetes genomes: a test case for predicting lifestyles and emergence of pathogens.</title>
        <authorList>
            <person name="Haridas S."/>
            <person name="Albert R."/>
            <person name="Binder M."/>
            <person name="Bloem J."/>
            <person name="Labutti K."/>
            <person name="Salamov A."/>
            <person name="Andreopoulos B."/>
            <person name="Baker S."/>
            <person name="Barry K."/>
            <person name="Bills G."/>
            <person name="Bluhm B."/>
            <person name="Cannon C."/>
            <person name="Castanera R."/>
            <person name="Culley D."/>
            <person name="Daum C."/>
            <person name="Ezra D."/>
            <person name="Gonzalez J."/>
            <person name="Henrissat B."/>
            <person name="Kuo A."/>
            <person name="Liang C."/>
            <person name="Lipzen A."/>
            <person name="Lutzoni F."/>
            <person name="Magnuson J."/>
            <person name="Mondo S."/>
            <person name="Nolan M."/>
            <person name="Ohm R."/>
            <person name="Pangilinan J."/>
            <person name="Park H.-J."/>
            <person name="Ramirez L."/>
            <person name="Alfaro M."/>
            <person name="Sun H."/>
            <person name="Tritt A."/>
            <person name="Yoshinaga Y."/>
            <person name="Zwiers L.-H."/>
            <person name="Turgeon B."/>
            <person name="Goodwin S."/>
            <person name="Spatafora J."/>
            <person name="Crous P."/>
            <person name="Grigoriev I."/>
        </authorList>
    </citation>
    <scope>NUCLEOTIDE SEQUENCE</scope>
    <source>
        <strain evidence="1">CBS 122368</strain>
    </source>
</reference>
<feature type="non-terminal residue" evidence="1">
    <location>
        <position position="1"/>
    </location>
</feature>
<gene>
    <name evidence="1" type="ORF">BU26DRAFT_433880</name>
</gene>
<name>A0A6A6I4V0_9PLEO</name>
<evidence type="ECO:0000313" key="2">
    <source>
        <dbReference type="Proteomes" id="UP000800094"/>
    </source>
</evidence>
<proteinExistence type="predicted"/>
<keyword evidence="2" id="KW-1185">Reference proteome</keyword>
<organism evidence="1 2">
    <name type="scientific">Trematosphaeria pertusa</name>
    <dbReference type="NCBI Taxonomy" id="390896"/>
    <lineage>
        <taxon>Eukaryota</taxon>
        <taxon>Fungi</taxon>
        <taxon>Dikarya</taxon>
        <taxon>Ascomycota</taxon>
        <taxon>Pezizomycotina</taxon>
        <taxon>Dothideomycetes</taxon>
        <taxon>Pleosporomycetidae</taxon>
        <taxon>Pleosporales</taxon>
        <taxon>Massarineae</taxon>
        <taxon>Trematosphaeriaceae</taxon>
        <taxon>Trematosphaeria</taxon>
    </lineage>
</organism>
<dbReference type="GeneID" id="54577379"/>
<evidence type="ECO:0000313" key="1">
    <source>
        <dbReference type="EMBL" id="KAF2245058.1"/>
    </source>
</evidence>
<dbReference type="Proteomes" id="UP000800094">
    <property type="component" value="Unassembled WGS sequence"/>
</dbReference>
<dbReference type="OrthoDB" id="10042665at2759"/>
<dbReference type="AlphaFoldDB" id="A0A6A6I4V0"/>